<proteinExistence type="predicted"/>
<evidence type="ECO:0000313" key="2">
    <source>
        <dbReference type="Proteomes" id="UP001189429"/>
    </source>
</evidence>
<sequence>FKATACYRELKMLCDEHDAESKESAGNAELKDRILAVCHKCQQLHQQVLHCKQVGAMESNRGGESAQWRRARGRAQVIKTSGFPLAAIVDNAVAGEDAPCTKEYAKYTVKQCAKHPCFAKYQEDEIRIGAWGTTHALHGLACVHDRAKSECGSLAKDGYMDLDVARNRDKRGLLRDAIVNGVKFTVAKWVVHAAVPMVAKIVGDALNTAQQTSEGETWFQNLLSIIGVASSMRAQPDWKAVAKKVLKSQPPGAMGTPDMVDYIIKWGGMSSGGLIKELSPLLNHYVPSDHVVPAHVVNTVLFRYAAAEDCARGGFAGCVTKPDLAMLPKPDKRQAVTQANGALMRAKAMHEEVELDPSVKESLKGQLTIDVVDFLMEEKDKAKIKGTGSDGKGKDATEKKGLVTILEECIAKLDGNPGDGPTHPLEDVAASSALAANSARYTDGGEASGLGQTAALNKDIAVDAHLRLREPSEGTPLAMVDSWKITNVSGNGSVTFKILEFDGMLDDDRITSKPLQEVEELFQTCKGREFMANYPHCDAATTRPMKKPARAVLATKELGFGCYVAVPGARPVVPQTKDVAACPPGALEVSAPLDGAPKMFIMPSPPTDEFARQYWRLRVESDRAKCNCELAMLTAKAERPVVGEKMTGPTIDITIPCATNSKKVAEHGELVLHLE</sequence>
<evidence type="ECO:0000313" key="1">
    <source>
        <dbReference type="EMBL" id="CAK0817914.1"/>
    </source>
</evidence>
<protein>
    <submittedName>
        <fullName evidence="1">Uncharacterized protein</fullName>
    </submittedName>
</protein>
<organism evidence="1 2">
    <name type="scientific">Prorocentrum cordatum</name>
    <dbReference type="NCBI Taxonomy" id="2364126"/>
    <lineage>
        <taxon>Eukaryota</taxon>
        <taxon>Sar</taxon>
        <taxon>Alveolata</taxon>
        <taxon>Dinophyceae</taxon>
        <taxon>Prorocentrales</taxon>
        <taxon>Prorocentraceae</taxon>
        <taxon>Prorocentrum</taxon>
    </lineage>
</organism>
<feature type="non-terminal residue" evidence="1">
    <location>
        <position position="1"/>
    </location>
</feature>
<reference evidence="1" key="1">
    <citation type="submission" date="2023-10" db="EMBL/GenBank/DDBJ databases">
        <authorList>
            <person name="Chen Y."/>
            <person name="Shah S."/>
            <person name="Dougan E. K."/>
            <person name="Thang M."/>
            <person name="Chan C."/>
        </authorList>
    </citation>
    <scope>NUCLEOTIDE SEQUENCE [LARGE SCALE GENOMIC DNA]</scope>
</reference>
<keyword evidence="2" id="KW-1185">Reference proteome</keyword>
<comment type="caution">
    <text evidence="1">The sequence shown here is derived from an EMBL/GenBank/DDBJ whole genome shotgun (WGS) entry which is preliminary data.</text>
</comment>
<dbReference type="Proteomes" id="UP001189429">
    <property type="component" value="Unassembled WGS sequence"/>
</dbReference>
<gene>
    <name evidence="1" type="ORF">PCOR1329_LOCUS20355</name>
</gene>
<feature type="non-terminal residue" evidence="1">
    <location>
        <position position="675"/>
    </location>
</feature>
<dbReference type="EMBL" id="CAUYUJ010006596">
    <property type="protein sequence ID" value="CAK0817914.1"/>
    <property type="molecule type" value="Genomic_DNA"/>
</dbReference>
<accession>A0ABN9RJH7</accession>
<name>A0ABN9RJH7_9DINO</name>